<dbReference type="Pfam" id="PF00550">
    <property type="entry name" value="PP-binding"/>
    <property type="match status" value="1"/>
</dbReference>
<dbReference type="InterPro" id="IPR036736">
    <property type="entry name" value="ACP-like_sf"/>
</dbReference>
<reference evidence="4 5" key="1">
    <citation type="submission" date="2021-02" db="EMBL/GenBank/DDBJ databases">
        <authorList>
            <person name="Vanwijnsberghe S."/>
        </authorList>
    </citation>
    <scope>NUCLEOTIDE SEQUENCE [LARGE SCALE GENOMIC DNA]</scope>
    <source>
        <strain evidence="4 5">R-69776</strain>
    </source>
</reference>
<comment type="caution">
    <text evidence="4">The sequence shown here is derived from an EMBL/GenBank/DDBJ whole genome shotgun (WGS) entry which is preliminary data.</text>
</comment>
<evidence type="ECO:0000259" key="3">
    <source>
        <dbReference type="PROSITE" id="PS50075"/>
    </source>
</evidence>
<gene>
    <name evidence="4" type="primary">acpP_1</name>
    <name evidence="4" type="ORF">R69776_04214</name>
</gene>
<evidence type="ECO:0000313" key="4">
    <source>
        <dbReference type="EMBL" id="CAE6778949.1"/>
    </source>
</evidence>
<protein>
    <submittedName>
        <fullName evidence="4">Acyl carrier protein</fullName>
    </submittedName>
</protein>
<dbReference type="GeneID" id="97052658"/>
<proteinExistence type="predicted"/>
<evidence type="ECO:0000313" key="5">
    <source>
        <dbReference type="Proteomes" id="UP000673821"/>
    </source>
</evidence>
<dbReference type="InterPro" id="IPR009081">
    <property type="entry name" value="PP-bd_ACP"/>
</dbReference>
<dbReference type="InterPro" id="IPR006162">
    <property type="entry name" value="Ppantetheine_attach_site"/>
</dbReference>
<keyword evidence="5" id="KW-1185">Reference proteome</keyword>
<organism evidence="4 5">
    <name type="scientific">Paraburkholderia nemoris</name>
    <dbReference type="NCBI Taxonomy" id="2793076"/>
    <lineage>
        <taxon>Bacteria</taxon>
        <taxon>Pseudomonadati</taxon>
        <taxon>Pseudomonadota</taxon>
        <taxon>Betaproteobacteria</taxon>
        <taxon>Burkholderiales</taxon>
        <taxon>Burkholderiaceae</taxon>
        <taxon>Paraburkholderia</taxon>
    </lineage>
</organism>
<dbReference type="Gene3D" id="1.10.1200.10">
    <property type="entry name" value="ACP-like"/>
    <property type="match status" value="1"/>
</dbReference>
<keyword evidence="2" id="KW-0597">Phosphoprotein</keyword>
<sequence>MNVSIDSLGKVISERFKIEQAHIVPDATLEALGFDSLSTVDLVVLLERKLGLKISDAKVYEIEKISDILAVANGGA</sequence>
<evidence type="ECO:0000256" key="2">
    <source>
        <dbReference type="ARBA" id="ARBA00022553"/>
    </source>
</evidence>
<dbReference type="PROSITE" id="PS50075">
    <property type="entry name" value="CARRIER"/>
    <property type="match status" value="1"/>
</dbReference>
<dbReference type="SUPFAM" id="SSF47336">
    <property type="entry name" value="ACP-like"/>
    <property type="match status" value="1"/>
</dbReference>
<keyword evidence="1" id="KW-0596">Phosphopantetheine</keyword>
<dbReference type="PROSITE" id="PS00012">
    <property type="entry name" value="PHOSPHOPANTETHEINE"/>
    <property type="match status" value="1"/>
</dbReference>
<feature type="domain" description="Carrier" evidence="3">
    <location>
        <begin position="1"/>
        <end position="76"/>
    </location>
</feature>
<name>A0ABN7M0S6_9BURK</name>
<accession>A0ABN7M0S6</accession>
<dbReference type="Proteomes" id="UP000673821">
    <property type="component" value="Unassembled WGS sequence"/>
</dbReference>
<evidence type="ECO:0000256" key="1">
    <source>
        <dbReference type="ARBA" id="ARBA00022450"/>
    </source>
</evidence>
<dbReference type="RefSeq" id="WP_054033687.1">
    <property type="nucleotide sequence ID" value="NZ_CAJNBC010000006.1"/>
</dbReference>
<dbReference type="EMBL" id="CAJNBH010000012">
    <property type="protein sequence ID" value="CAE6778949.1"/>
    <property type="molecule type" value="Genomic_DNA"/>
</dbReference>